<gene>
    <name evidence="5" type="ORF">glysoja_027896</name>
</gene>
<evidence type="ECO:0000256" key="2">
    <source>
        <dbReference type="ARBA" id="ARBA00023054"/>
    </source>
</evidence>
<dbReference type="Pfam" id="PF05701">
    <property type="entry name" value="WEMBL"/>
    <property type="match status" value="2"/>
</dbReference>
<dbReference type="PANTHER" id="PTHR32054:SF4">
    <property type="entry name" value="OS07G0677900 PROTEIN"/>
    <property type="match status" value="1"/>
</dbReference>
<dbReference type="EMBL" id="KN649573">
    <property type="protein sequence ID" value="KHN33209.1"/>
    <property type="molecule type" value="Genomic_DNA"/>
</dbReference>
<feature type="region of interest" description="Disordered" evidence="4">
    <location>
        <begin position="484"/>
        <end position="507"/>
    </location>
</feature>
<evidence type="ECO:0000256" key="1">
    <source>
        <dbReference type="ARBA" id="ARBA00005485"/>
    </source>
</evidence>
<protein>
    <submittedName>
        <fullName evidence="5">WEB family protein</fullName>
    </submittedName>
</protein>
<reference evidence="5" key="1">
    <citation type="submission" date="2014-07" db="EMBL/GenBank/DDBJ databases">
        <title>Identification of a novel salt tolerance gene in wild soybean by whole-genome sequencing.</title>
        <authorList>
            <person name="Lam H.-M."/>
            <person name="Qi X."/>
            <person name="Li M.-W."/>
            <person name="Liu X."/>
            <person name="Xie M."/>
            <person name="Ni M."/>
            <person name="Xu X."/>
        </authorList>
    </citation>
    <scope>NUCLEOTIDE SEQUENCE [LARGE SCALE GENOMIC DNA]</scope>
    <source>
        <tissue evidence="5">Root</tissue>
    </source>
</reference>
<dbReference type="InterPro" id="IPR008545">
    <property type="entry name" value="Web"/>
</dbReference>
<accession>A0A0B2RLM3</accession>
<feature type="coiled-coil region" evidence="3">
    <location>
        <begin position="176"/>
        <end position="214"/>
    </location>
</feature>
<proteinExistence type="inferred from homology"/>
<dbReference type="AlphaFoldDB" id="A0A0B2RLM3"/>
<feature type="compositionally biased region" description="Basic and acidic residues" evidence="4">
    <location>
        <begin position="488"/>
        <end position="498"/>
    </location>
</feature>
<name>A0A0B2RLM3_GLYSO</name>
<evidence type="ECO:0000256" key="3">
    <source>
        <dbReference type="SAM" id="Coils"/>
    </source>
</evidence>
<keyword evidence="2 3" id="KW-0175">Coiled coil</keyword>
<comment type="similarity">
    <text evidence="1">Belongs to the WEB family.</text>
</comment>
<sequence length="532" mass="60124">MEEVPDTAANRSDPGFRAEIDTSAPFESVREAVTRFGGVGYWKPILNGLSNKHFAAPEPHHAEELDPEKLEEQAAVLEKDLILKERETLDVLKELESTKRLVENLKSKVQKEESEANLNFQTSVCENISSVKEDEREDKENRVSNVVQNSKEGCVPYPSSSPGLILMELKQAKFNLNRTTSDIADVRASVESLNKKLEKERLSLEKTRERLTQNSSKICSLEEELNQTKLKLLVAKDAGSDNHSDITRELQRLSFEAEHFKNMGEAAKSEVMKEIAAEAAALAEIKALSSHHENSPGDCVEKHDGVTLSFEEYTALTCKVREAKEQSKKRVVDAMHLVDEANVSKMDILRKVEEATEEVKTSKKALEEALERVEAANQGKLAVEEALRKWRSEGHKRRSSILNSTKFKNAYPSHHRKDSRLLDVNGLNLVNDEAKPVLKPALSIGKILSRKLMMPEEYEASEMHRERSSERRKVSLGQMLGKQIADPSFDRQAEKENGQKPFSAKRKKFGFGRFSLLLTKQQKKKKPTLNLR</sequence>
<organism evidence="5">
    <name type="scientific">Glycine soja</name>
    <name type="common">Wild soybean</name>
    <dbReference type="NCBI Taxonomy" id="3848"/>
    <lineage>
        <taxon>Eukaryota</taxon>
        <taxon>Viridiplantae</taxon>
        <taxon>Streptophyta</taxon>
        <taxon>Embryophyta</taxon>
        <taxon>Tracheophyta</taxon>
        <taxon>Spermatophyta</taxon>
        <taxon>Magnoliopsida</taxon>
        <taxon>eudicotyledons</taxon>
        <taxon>Gunneridae</taxon>
        <taxon>Pentapetalae</taxon>
        <taxon>rosids</taxon>
        <taxon>fabids</taxon>
        <taxon>Fabales</taxon>
        <taxon>Fabaceae</taxon>
        <taxon>Papilionoideae</taxon>
        <taxon>50 kb inversion clade</taxon>
        <taxon>NPAAA clade</taxon>
        <taxon>indigoferoid/millettioid clade</taxon>
        <taxon>Phaseoleae</taxon>
        <taxon>Glycine</taxon>
        <taxon>Glycine subgen. Soja</taxon>
    </lineage>
</organism>
<evidence type="ECO:0000313" key="5">
    <source>
        <dbReference type="EMBL" id="KHN33209.1"/>
    </source>
</evidence>
<dbReference type="GO" id="GO:0009903">
    <property type="term" value="P:chloroplast avoidance movement"/>
    <property type="evidence" value="ECO:0007669"/>
    <property type="project" value="TreeGrafter"/>
</dbReference>
<dbReference type="GO" id="GO:0005829">
    <property type="term" value="C:cytosol"/>
    <property type="evidence" value="ECO:0007669"/>
    <property type="project" value="TreeGrafter"/>
</dbReference>
<dbReference type="PANTHER" id="PTHR32054">
    <property type="entry name" value="HEAVY CHAIN, PUTATIVE, EXPRESSED-RELATED-RELATED"/>
    <property type="match status" value="1"/>
</dbReference>
<feature type="coiled-coil region" evidence="3">
    <location>
        <begin position="338"/>
        <end position="386"/>
    </location>
</feature>
<dbReference type="Proteomes" id="UP000053555">
    <property type="component" value="Unassembled WGS sequence"/>
</dbReference>
<evidence type="ECO:0000256" key="4">
    <source>
        <dbReference type="SAM" id="MobiDB-lite"/>
    </source>
</evidence>
<dbReference type="GO" id="GO:0009904">
    <property type="term" value="P:chloroplast accumulation movement"/>
    <property type="evidence" value="ECO:0007669"/>
    <property type="project" value="TreeGrafter"/>
</dbReference>